<dbReference type="PROSITE" id="PS50071">
    <property type="entry name" value="HOMEOBOX_2"/>
    <property type="match status" value="1"/>
</dbReference>
<dbReference type="Proteomes" id="UP000594260">
    <property type="component" value="Unplaced"/>
</dbReference>
<dbReference type="InterPro" id="IPR001356">
    <property type="entry name" value="HD"/>
</dbReference>
<dbReference type="Pfam" id="PF07841">
    <property type="entry name" value="DM4_12"/>
    <property type="match status" value="1"/>
</dbReference>
<dbReference type="Gene3D" id="1.10.10.60">
    <property type="entry name" value="Homeodomain-like"/>
    <property type="match status" value="1"/>
</dbReference>
<sequence>MLSSRPTISAMSSNFLIENLVNVDDSERITHARDSDYERSFTSGLLDGKPLKKKRCRAAFSHSQVCALERRFSGQRYLSSPERAELARSLGLTETQVKIWFQNRRYKTKRRQQMPDGADPTISPEPRSVSMSANTNGTIQGITGAISRDLIELSPAPSALRSAPFLALPGGLGQSNFWTFYQQLLHQNLMAQLHHAREQQHLQRPQLHLQQLHLSHKPAEHSGTLRSTTRQHSPPLHKHLLSHPDSLPSDLASPAPSAVLSDQPDHQQCDLKGVEWRTEVTKEEPNSDPDDEDEFALTSIPSPGVSSKAARNAIIIGGLFLIEATPMANAFFTSGKPLRRLVGQLIPPPVFSATPNSAATVTQGTGDGLTRSVSVIVGSEEELEQIFVQYPHLRGQVIRNSFPEQQNQLSQNFILRLLSGATVLNPVIAVQPNTGSIFSGSPLFKSSLESKILGSSDFGMPQPVRVQNPFPFAQATQNVESSAQGYASSVRRTPMMENAQSQQWSYAQPASPGLKEPKGYGQAPKRENALSPPTEPDQSKGRGQSIPKSYAQPTPLEPEEPKKYGLAPKKGYTSPPSSEPEQSKNYGQPRQNGYFQPAPAESEERKRSGQAPKKGYIPLPPRKPESGGYGQLPQKAYAPPEHEEPKAYGQASKRGYVLPPMPKPTYIHPSQRGYPQPPALESKQLRPYDEPSNNRQSKRRVPGYSQPARPVAQSTGGSSAHPTSASVQVFDPNDQSLTPSQNTSLDTGPETELQTSDNSLMTQDESHVPDGASSLTNEKNFSAISDSPPSSSIDSTVGHADPESFSLPSSSASPSRSSSSASGSAVSADEIQKATSSVTREQNFVNSVLEDVQHNDQMHAMQNNTDYFRGQLPSQLKTATAGSLHQAAGTIPTTSAEPLQQTASAEGSNMVTHVKKVLSVVTNNFADQEASAIMSRSTGNTQDSSAASNAAEALQSTSDNMITIPPRNNVEPVQPLISEDVIRSERPNVSDVSGQVSEQIPISNPWIQLSKLPESHHIPEPVGSVLAQEDGQFAMAHHVPTELSSNIVQGPSIETVPTSNVTQFPVHPETPFAYETTNRPVQSSRAHFPAQPSLARPLLRTTVADHQMPAELPSHAIHETLTKVAPTLNHVSQFRFHPGTRVTSKTVIRPVNGHGPQFPAYRAVQGSSMTHSPPSTTNVNSLSISPSDLAQTPEFFTPFGSSALPPPVNEAPQVLDAQFSLHKPVKFEIDTPNDIAQEIAESIAPSNDISETIPDQYHSMATLFTSNNNVVRPASRLLPQPVLGRRRREVSESSAATPPKEPADVEDDEDDQDNEDYSDADDEDDVDQASDSLDTPVYIGPTEIEEYFGFLRDNDHDDCLKRLVCEVAKDPESYGVVGQQIQEFFLEYQPKDDNDPSNTFRKAATIGRTKDISCPTEYQKCAVPAEEMKQQTLAALVLEQAESVGGAQEQT</sequence>
<feature type="compositionally biased region" description="Polar residues" evidence="7">
    <location>
        <begin position="574"/>
        <end position="594"/>
    </location>
</feature>
<dbReference type="GO" id="GO:0030154">
    <property type="term" value="P:cell differentiation"/>
    <property type="evidence" value="ECO:0007669"/>
    <property type="project" value="TreeGrafter"/>
</dbReference>
<keyword evidence="10" id="KW-1185">Reference proteome</keyword>
<dbReference type="RefSeq" id="XP_022670763.1">
    <property type="nucleotide sequence ID" value="XM_022815028.1"/>
</dbReference>
<keyword evidence="3 5" id="KW-0371">Homeobox</keyword>
<dbReference type="SUPFAM" id="SSF46689">
    <property type="entry name" value="Homeodomain-like"/>
    <property type="match status" value="1"/>
</dbReference>
<dbReference type="InParanoid" id="A0A7M7MEL5"/>
<dbReference type="InterPro" id="IPR050394">
    <property type="entry name" value="Homeobox_NK-like"/>
</dbReference>
<evidence type="ECO:0000313" key="9">
    <source>
        <dbReference type="EnsemblMetazoa" id="XP_022670763"/>
    </source>
</evidence>
<feature type="region of interest" description="Disordered" evidence="7">
    <location>
        <begin position="881"/>
        <end position="907"/>
    </location>
</feature>
<dbReference type="GO" id="GO:0000981">
    <property type="term" value="F:DNA-binding transcription factor activity, RNA polymerase II-specific"/>
    <property type="evidence" value="ECO:0007669"/>
    <property type="project" value="InterPro"/>
</dbReference>
<feature type="compositionally biased region" description="Low complexity" evidence="7">
    <location>
        <begin position="243"/>
        <end position="262"/>
    </location>
</feature>
<evidence type="ECO:0000256" key="3">
    <source>
        <dbReference type="ARBA" id="ARBA00023155"/>
    </source>
</evidence>
<name>A0A7M7MEL5_VARDE</name>
<dbReference type="KEGG" id="vde:111254322"/>
<dbReference type="OrthoDB" id="6159439at2759"/>
<dbReference type="GeneID" id="111254322"/>
<evidence type="ECO:0000256" key="5">
    <source>
        <dbReference type="PROSITE-ProRule" id="PRU00108"/>
    </source>
</evidence>
<evidence type="ECO:0000256" key="6">
    <source>
        <dbReference type="RuleBase" id="RU000682"/>
    </source>
</evidence>
<dbReference type="InterPro" id="IPR000047">
    <property type="entry name" value="HTH_motif"/>
</dbReference>
<feature type="region of interest" description="Disordered" evidence="7">
    <location>
        <begin position="218"/>
        <end position="300"/>
    </location>
</feature>
<evidence type="ECO:0000256" key="7">
    <source>
        <dbReference type="SAM" id="MobiDB-lite"/>
    </source>
</evidence>
<feature type="region of interest" description="Disordered" evidence="7">
    <location>
        <begin position="108"/>
        <end position="134"/>
    </location>
</feature>
<keyword evidence="2 5" id="KW-0238">DNA-binding</keyword>
<dbReference type="InterPro" id="IPR006631">
    <property type="entry name" value="DM4_12"/>
</dbReference>
<feature type="compositionally biased region" description="Acidic residues" evidence="7">
    <location>
        <begin position="1304"/>
        <end position="1328"/>
    </location>
</feature>
<dbReference type="EnsemblMetazoa" id="XM_022815028">
    <property type="protein sequence ID" value="XP_022670763"/>
    <property type="gene ID" value="LOC111254322"/>
</dbReference>
<evidence type="ECO:0000259" key="8">
    <source>
        <dbReference type="PROSITE" id="PS50071"/>
    </source>
</evidence>
<proteinExistence type="predicted"/>
<feature type="compositionally biased region" description="Basic and acidic residues" evidence="7">
    <location>
        <begin position="263"/>
        <end position="285"/>
    </location>
</feature>
<feature type="compositionally biased region" description="Low complexity" evidence="7">
    <location>
        <begin position="784"/>
        <end position="795"/>
    </location>
</feature>
<reference evidence="9" key="1">
    <citation type="submission" date="2021-01" db="UniProtKB">
        <authorList>
            <consortium name="EnsemblMetazoa"/>
        </authorList>
    </citation>
    <scope>IDENTIFICATION</scope>
</reference>
<dbReference type="PRINTS" id="PR00031">
    <property type="entry name" value="HTHREPRESSR"/>
</dbReference>
<feature type="compositionally biased region" description="Low complexity" evidence="7">
    <location>
        <begin position="803"/>
        <end position="828"/>
    </location>
</feature>
<protein>
    <recommendedName>
        <fullName evidence="8">Homeobox domain-containing protein</fullName>
    </recommendedName>
</protein>
<dbReference type="GO" id="GO:0000978">
    <property type="term" value="F:RNA polymerase II cis-regulatory region sequence-specific DNA binding"/>
    <property type="evidence" value="ECO:0007669"/>
    <property type="project" value="TreeGrafter"/>
</dbReference>
<comment type="subcellular location">
    <subcellularLocation>
        <location evidence="1 5 6">Nucleus</location>
    </subcellularLocation>
</comment>
<organism evidence="9 10">
    <name type="scientific">Varroa destructor</name>
    <name type="common">Honeybee mite</name>
    <dbReference type="NCBI Taxonomy" id="109461"/>
    <lineage>
        <taxon>Eukaryota</taxon>
        <taxon>Metazoa</taxon>
        <taxon>Ecdysozoa</taxon>
        <taxon>Arthropoda</taxon>
        <taxon>Chelicerata</taxon>
        <taxon>Arachnida</taxon>
        <taxon>Acari</taxon>
        <taxon>Parasitiformes</taxon>
        <taxon>Mesostigmata</taxon>
        <taxon>Gamasina</taxon>
        <taxon>Dermanyssoidea</taxon>
        <taxon>Varroidae</taxon>
        <taxon>Varroa</taxon>
    </lineage>
</organism>
<evidence type="ECO:0000256" key="2">
    <source>
        <dbReference type="ARBA" id="ARBA00023125"/>
    </source>
</evidence>
<dbReference type="PRINTS" id="PR00024">
    <property type="entry name" value="HOMEOBOX"/>
</dbReference>
<dbReference type="SMART" id="SM00389">
    <property type="entry name" value="HOX"/>
    <property type="match status" value="1"/>
</dbReference>
<feature type="compositionally biased region" description="Polar residues" evidence="7">
    <location>
        <begin position="498"/>
        <end position="508"/>
    </location>
</feature>
<dbReference type="PANTHER" id="PTHR24340">
    <property type="entry name" value="HOMEOBOX PROTEIN NKX"/>
    <property type="match status" value="1"/>
</dbReference>
<feature type="domain" description="Homeobox" evidence="8">
    <location>
        <begin position="51"/>
        <end position="111"/>
    </location>
</feature>
<dbReference type="InterPro" id="IPR020479">
    <property type="entry name" value="HD_metazoa"/>
</dbReference>
<evidence type="ECO:0000313" key="10">
    <source>
        <dbReference type="Proteomes" id="UP000594260"/>
    </source>
</evidence>
<feature type="compositionally biased region" description="Polar residues" evidence="7">
    <location>
        <begin position="773"/>
        <end position="783"/>
    </location>
</feature>
<dbReference type="PROSITE" id="PS00027">
    <property type="entry name" value="HOMEOBOX_1"/>
    <property type="match status" value="1"/>
</dbReference>
<evidence type="ECO:0000256" key="1">
    <source>
        <dbReference type="ARBA" id="ARBA00004123"/>
    </source>
</evidence>
<dbReference type="CDD" id="cd00086">
    <property type="entry name" value="homeodomain"/>
    <property type="match status" value="1"/>
</dbReference>
<dbReference type="Pfam" id="PF00046">
    <property type="entry name" value="Homeodomain"/>
    <property type="match status" value="1"/>
</dbReference>
<evidence type="ECO:0000256" key="4">
    <source>
        <dbReference type="ARBA" id="ARBA00023242"/>
    </source>
</evidence>
<dbReference type="InterPro" id="IPR009057">
    <property type="entry name" value="Homeodomain-like_sf"/>
</dbReference>
<dbReference type="InterPro" id="IPR017970">
    <property type="entry name" value="Homeobox_CS"/>
</dbReference>
<feature type="compositionally biased region" description="Acidic residues" evidence="7">
    <location>
        <begin position="286"/>
        <end position="295"/>
    </location>
</feature>
<feature type="region of interest" description="Disordered" evidence="7">
    <location>
        <begin position="934"/>
        <end position="953"/>
    </location>
</feature>
<dbReference type="GO" id="GO:0005634">
    <property type="term" value="C:nucleus"/>
    <property type="evidence" value="ECO:0007669"/>
    <property type="project" value="UniProtKB-SubCell"/>
</dbReference>
<feature type="compositionally biased region" description="Polar residues" evidence="7">
    <location>
        <begin position="712"/>
        <end position="763"/>
    </location>
</feature>
<feature type="DNA-binding region" description="Homeobox" evidence="5">
    <location>
        <begin position="53"/>
        <end position="112"/>
    </location>
</feature>
<accession>A0A7M7MEL5</accession>
<feature type="compositionally biased region" description="Polar residues" evidence="7">
    <location>
        <begin position="891"/>
        <end position="907"/>
    </location>
</feature>
<feature type="region of interest" description="Disordered" evidence="7">
    <location>
        <begin position="1275"/>
        <end position="1338"/>
    </location>
</feature>
<keyword evidence="4 5" id="KW-0539">Nucleus</keyword>
<dbReference type="PANTHER" id="PTHR24340:SF73">
    <property type="entry name" value="HOMEOBOX PROTEIN BAGPIPE-RELATED"/>
    <property type="match status" value="1"/>
</dbReference>
<feature type="region of interest" description="Disordered" evidence="7">
    <location>
        <begin position="495"/>
        <end position="839"/>
    </location>
</feature>